<reference evidence="1 2" key="1">
    <citation type="submission" date="2022-11" db="EMBL/GenBank/DDBJ databases">
        <title>Minimal conservation of predation-associated metabolite biosynthetic gene clusters underscores biosynthetic potential of Myxococcota including descriptions for ten novel species: Archangium lansinium sp. nov., Myxococcus landrumus sp. nov., Nannocystis bai.</title>
        <authorList>
            <person name="Ahearne A."/>
            <person name="Stevens C."/>
            <person name="Dowd S."/>
        </authorList>
    </citation>
    <scope>NUCLEOTIDE SEQUENCE [LARGE SCALE GENOMIC DNA]</scope>
    <source>
        <strain evidence="1 2">BB15-2</strain>
    </source>
</reference>
<evidence type="ECO:0000313" key="2">
    <source>
        <dbReference type="Proteomes" id="UP001221686"/>
    </source>
</evidence>
<dbReference type="SUPFAM" id="SSF88713">
    <property type="entry name" value="Glycoside hydrolase/deacetylase"/>
    <property type="match status" value="1"/>
</dbReference>
<organism evidence="1 2">
    <name type="scientific">Nannocystis bainbridge</name>
    <dbReference type="NCBI Taxonomy" id="2995303"/>
    <lineage>
        <taxon>Bacteria</taxon>
        <taxon>Pseudomonadati</taxon>
        <taxon>Myxococcota</taxon>
        <taxon>Polyangia</taxon>
        <taxon>Nannocystales</taxon>
        <taxon>Nannocystaceae</taxon>
        <taxon>Nannocystis</taxon>
    </lineage>
</organism>
<proteinExistence type="predicted"/>
<sequence length="303" mass="33626">MPRWARVSLIAWWVLAALLFWLAPAPPPAPLAAAEDEAIFQRQLDETVARTRRWQDSRGDLTIPWHQARGHLAIVIDDIGRELHHFDRLLALRFPLTFSVVPGGVYAVGAQLRLCGDRRRPREILLHLPSEPLDPDKMTAGPEAREQFLRVGASADDLRAALRAALERVPTAVGVNNHMGSRLTADRAAMDALMPELWARGLFFLDSRTTAHSQGLAAADAAGVPTLGRDVFLDHDPRPEAILAQLRQAAARAREAPTVVIAHPSQEVVEALRTELPRLHRDGIGIYPLREILARRGLDKVRE</sequence>
<protein>
    <submittedName>
        <fullName evidence="1">Divergent polysaccharide deacetylase family protein</fullName>
    </submittedName>
</protein>
<dbReference type="PANTHER" id="PTHR30105">
    <property type="entry name" value="UNCHARACTERIZED YIBQ-RELATED"/>
    <property type="match status" value="1"/>
</dbReference>
<name>A0ABT5DY68_9BACT</name>
<dbReference type="Pfam" id="PF04748">
    <property type="entry name" value="Polysacc_deac_2"/>
    <property type="match status" value="1"/>
</dbReference>
<dbReference type="Proteomes" id="UP001221686">
    <property type="component" value="Unassembled WGS sequence"/>
</dbReference>
<dbReference type="Gene3D" id="3.20.20.370">
    <property type="entry name" value="Glycoside hydrolase/deacetylase"/>
    <property type="match status" value="1"/>
</dbReference>
<evidence type="ECO:0000313" key="1">
    <source>
        <dbReference type="EMBL" id="MDC0718534.1"/>
    </source>
</evidence>
<dbReference type="EMBL" id="JAQNDL010000001">
    <property type="protein sequence ID" value="MDC0718534.1"/>
    <property type="molecule type" value="Genomic_DNA"/>
</dbReference>
<dbReference type="InterPro" id="IPR006837">
    <property type="entry name" value="Divergent_DAC"/>
</dbReference>
<dbReference type="CDD" id="cd10936">
    <property type="entry name" value="CE4_DAC2"/>
    <property type="match status" value="1"/>
</dbReference>
<dbReference type="RefSeq" id="WP_272087014.1">
    <property type="nucleotide sequence ID" value="NZ_JAQNDL010000001.1"/>
</dbReference>
<keyword evidence="2" id="KW-1185">Reference proteome</keyword>
<dbReference type="InterPro" id="IPR011330">
    <property type="entry name" value="Glyco_hydro/deAcase_b/a-brl"/>
</dbReference>
<gene>
    <name evidence="1" type="ORF">POL25_16615</name>
</gene>
<dbReference type="PANTHER" id="PTHR30105:SF2">
    <property type="entry name" value="DIVERGENT POLYSACCHARIDE DEACETYLASE SUPERFAMILY"/>
    <property type="match status" value="1"/>
</dbReference>
<accession>A0ABT5DY68</accession>
<comment type="caution">
    <text evidence="1">The sequence shown here is derived from an EMBL/GenBank/DDBJ whole genome shotgun (WGS) entry which is preliminary data.</text>
</comment>